<dbReference type="InterPro" id="IPR018336">
    <property type="entry name" value="RNase_PH_CS"/>
</dbReference>
<dbReference type="PANTHER" id="PTHR11953">
    <property type="entry name" value="EXOSOME COMPLEX COMPONENT"/>
    <property type="match status" value="1"/>
</dbReference>
<feature type="domain" description="Exoribonuclease phosphorolytic" evidence="9">
    <location>
        <begin position="12"/>
        <end position="141"/>
    </location>
</feature>
<comment type="similarity">
    <text evidence="1 8">Belongs to the RNase PH family.</text>
</comment>
<keyword evidence="5 8" id="KW-0819">tRNA processing</keyword>
<evidence type="ECO:0000256" key="2">
    <source>
        <dbReference type="ARBA" id="ARBA00022552"/>
    </source>
</evidence>
<comment type="caution">
    <text evidence="11">The sequence shown here is derived from an EMBL/GenBank/DDBJ whole genome shotgun (WGS) entry which is preliminary data.</text>
</comment>
<proteinExistence type="inferred from homology"/>
<dbReference type="Pfam" id="PF03725">
    <property type="entry name" value="RNase_PH_C"/>
    <property type="match status" value="1"/>
</dbReference>
<comment type="function">
    <text evidence="8">Phosphorolytic 3'-5' exoribonuclease that plays an important role in tRNA 3'-end maturation. Removes nucleotide residues following the 3'-CCA terminus of tRNAs; can also add nucleotides to the ends of RNA molecules by using nucleoside diphosphates as substrates, but this may not be physiologically important. Probably plays a role in initiation of 16S rRNA degradation (leading to ribosome degradation) during starvation.</text>
</comment>
<evidence type="ECO:0000256" key="7">
    <source>
        <dbReference type="ARBA" id="ARBA00022884"/>
    </source>
</evidence>
<organism evidence="11 12">
    <name type="scientific">Anaeroselena agilis</name>
    <dbReference type="NCBI Taxonomy" id="3063788"/>
    <lineage>
        <taxon>Bacteria</taxon>
        <taxon>Bacillati</taxon>
        <taxon>Bacillota</taxon>
        <taxon>Negativicutes</taxon>
        <taxon>Acetonemataceae</taxon>
        <taxon>Anaeroselena</taxon>
    </lineage>
</organism>
<dbReference type="EC" id="2.7.7.56" evidence="8"/>
<keyword evidence="4 8" id="KW-0808">Transferase</keyword>
<dbReference type="Gene3D" id="3.30.230.70">
    <property type="entry name" value="GHMP Kinase, N-terminal domain"/>
    <property type="match status" value="1"/>
</dbReference>
<dbReference type="EMBL" id="JAUOZS010000001">
    <property type="protein sequence ID" value="MDT8899948.1"/>
    <property type="molecule type" value="Genomic_DNA"/>
</dbReference>
<name>A0ABU3NT05_9FIRM</name>
<feature type="binding site" evidence="8">
    <location>
        <begin position="125"/>
        <end position="127"/>
    </location>
    <ligand>
        <name>phosphate</name>
        <dbReference type="ChEBI" id="CHEBI:43474"/>
        <note>substrate</note>
    </ligand>
</feature>
<keyword evidence="12" id="KW-1185">Reference proteome</keyword>
<sequence length="245" mass="26765">MTRSDGREAFDLRRVKIVRNYLKYAEGSVLVEFGDTKVICAASVEERVPFFLKGTGEGWVTAEYSLMPRSTQVRNVREVAKGKPSGRTHEIQRLIGRALRSVTNLKALGERTVTVDCDVVQADGGTRTASITGAFVALVDAVNTFYAPETTFPVTDFLAAVSVGVVDGEVLLDLCYEEDSRALVDLNLVMTGEGHFVEVQGTGEKAPFSREQLKDMLAAGEKGVAELIDYQKDVLGQLAWRIGRA</sequence>
<evidence type="ECO:0000313" key="11">
    <source>
        <dbReference type="EMBL" id="MDT8899948.1"/>
    </source>
</evidence>
<dbReference type="InterPro" id="IPR002381">
    <property type="entry name" value="RNase_PH_bac-type"/>
</dbReference>
<keyword evidence="6 8" id="KW-0548">Nucleotidyltransferase</keyword>
<dbReference type="SUPFAM" id="SSF55666">
    <property type="entry name" value="Ribonuclease PH domain 2-like"/>
    <property type="match status" value="1"/>
</dbReference>
<gene>
    <name evidence="8 11" type="primary">rph</name>
    <name evidence="11" type="ORF">Q4T40_01630</name>
</gene>
<dbReference type="PANTHER" id="PTHR11953:SF0">
    <property type="entry name" value="EXOSOME COMPLEX COMPONENT RRP41"/>
    <property type="match status" value="1"/>
</dbReference>
<dbReference type="InterPro" id="IPR020568">
    <property type="entry name" value="Ribosomal_Su5_D2-typ_SF"/>
</dbReference>
<dbReference type="CDD" id="cd11362">
    <property type="entry name" value="RNase_PH_bact"/>
    <property type="match status" value="1"/>
</dbReference>
<evidence type="ECO:0000256" key="4">
    <source>
        <dbReference type="ARBA" id="ARBA00022679"/>
    </source>
</evidence>
<evidence type="ECO:0000256" key="3">
    <source>
        <dbReference type="ARBA" id="ARBA00022555"/>
    </source>
</evidence>
<dbReference type="InterPro" id="IPR050080">
    <property type="entry name" value="RNase_PH"/>
</dbReference>
<dbReference type="Proteomes" id="UP001254848">
    <property type="component" value="Unassembled WGS sequence"/>
</dbReference>
<dbReference type="InterPro" id="IPR015847">
    <property type="entry name" value="ExoRNase_PH_dom2"/>
</dbReference>
<dbReference type="InterPro" id="IPR001247">
    <property type="entry name" value="ExoRNase_PH_dom1"/>
</dbReference>
<dbReference type="HAMAP" id="MF_00564">
    <property type="entry name" value="RNase_PH"/>
    <property type="match status" value="1"/>
</dbReference>
<dbReference type="NCBIfam" id="TIGR01966">
    <property type="entry name" value="RNasePH"/>
    <property type="match status" value="1"/>
</dbReference>
<feature type="binding site" evidence="8">
    <location>
        <position position="87"/>
    </location>
    <ligand>
        <name>phosphate</name>
        <dbReference type="ChEBI" id="CHEBI:43474"/>
        <note>substrate</note>
    </ligand>
</feature>
<evidence type="ECO:0000313" key="12">
    <source>
        <dbReference type="Proteomes" id="UP001254848"/>
    </source>
</evidence>
<evidence type="ECO:0000256" key="6">
    <source>
        <dbReference type="ARBA" id="ARBA00022695"/>
    </source>
</evidence>
<dbReference type="Pfam" id="PF01138">
    <property type="entry name" value="RNase_PH"/>
    <property type="match status" value="1"/>
</dbReference>
<evidence type="ECO:0000259" key="10">
    <source>
        <dbReference type="Pfam" id="PF03725"/>
    </source>
</evidence>
<feature type="domain" description="Exoribonuclease phosphorolytic" evidence="10">
    <location>
        <begin position="157"/>
        <end position="222"/>
    </location>
</feature>
<evidence type="ECO:0000256" key="8">
    <source>
        <dbReference type="HAMAP-Rule" id="MF_00564"/>
    </source>
</evidence>
<dbReference type="RefSeq" id="WP_413778512.1">
    <property type="nucleotide sequence ID" value="NZ_JAUOZS010000001.1"/>
</dbReference>
<dbReference type="InterPro" id="IPR036345">
    <property type="entry name" value="ExoRNase_PH_dom2_sf"/>
</dbReference>
<comment type="catalytic activity">
    <reaction evidence="8">
        <text>tRNA(n+1) + phosphate = tRNA(n) + a ribonucleoside 5'-diphosphate</text>
        <dbReference type="Rhea" id="RHEA:10628"/>
        <dbReference type="Rhea" id="RHEA-COMP:17343"/>
        <dbReference type="Rhea" id="RHEA-COMP:17344"/>
        <dbReference type="ChEBI" id="CHEBI:43474"/>
        <dbReference type="ChEBI" id="CHEBI:57930"/>
        <dbReference type="ChEBI" id="CHEBI:173114"/>
        <dbReference type="EC" id="2.7.7.56"/>
    </reaction>
</comment>
<dbReference type="PROSITE" id="PS01277">
    <property type="entry name" value="RIBONUCLEASE_PH"/>
    <property type="match status" value="1"/>
</dbReference>
<dbReference type="SUPFAM" id="SSF54211">
    <property type="entry name" value="Ribosomal protein S5 domain 2-like"/>
    <property type="match status" value="1"/>
</dbReference>
<dbReference type="InterPro" id="IPR027408">
    <property type="entry name" value="PNPase/RNase_PH_dom_sf"/>
</dbReference>
<comment type="subunit">
    <text evidence="8">Homohexameric ring arranged as a trimer of dimers.</text>
</comment>
<evidence type="ECO:0000256" key="5">
    <source>
        <dbReference type="ARBA" id="ARBA00022694"/>
    </source>
</evidence>
<evidence type="ECO:0000256" key="1">
    <source>
        <dbReference type="ARBA" id="ARBA00006678"/>
    </source>
</evidence>
<protein>
    <recommendedName>
        <fullName evidence="8">Ribonuclease PH</fullName>
        <shortName evidence="8">RNase PH</shortName>
        <ecNumber evidence="8">2.7.7.56</ecNumber>
    </recommendedName>
    <alternativeName>
        <fullName evidence="8">tRNA nucleotidyltransferase</fullName>
    </alternativeName>
</protein>
<reference evidence="11 12" key="1">
    <citation type="submission" date="2023-07" db="EMBL/GenBank/DDBJ databases">
        <title>The novel representative of Negativicutes class, Anaeroselena agilis gen. nov. sp. nov.</title>
        <authorList>
            <person name="Prokofeva M.I."/>
            <person name="Elcheninov A.G."/>
            <person name="Klyukina A."/>
            <person name="Kublanov I.V."/>
            <person name="Frolov E.N."/>
            <person name="Podosokorskaya O.A."/>
        </authorList>
    </citation>
    <scope>NUCLEOTIDE SEQUENCE [LARGE SCALE GENOMIC DNA]</scope>
    <source>
        <strain evidence="11 12">4137-cl</strain>
    </source>
</reference>
<keyword evidence="7" id="KW-0694">RNA-binding</keyword>
<evidence type="ECO:0000259" key="9">
    <source>
        <dbReference type="Pfam" id="PF01138"/>
    </source>
</evidence>
<keyword evidence="2 8" id="KW-0698">rRNA processing</keyword>
<accession>A0ABU3NT05</accession>
<keyword evidence="3 8" id="KW-0820">tRNA-binding</keyword>